<name>C3KN36_SINFN</name>
<evidence type="ECO:0000313" key="1">
    <source>
        <dbReference type="EMBL" id="ACP21609.1"/>
    </source>
</evidence>
<reference evidence="2" key="1">
    <citation type="journal article" date="2004" name="J. Bacteriol.">
        <title>An evolutionary hot spot: the pNGR234b replicon of Rhizobium sp. strain NGR234.</title>
        <authorList>
            <person name="Streit W.R."/>
            <person name="Schmitz R.A."/>
            <person name="Perret X."/>
            <person name="Staehelin C."/>
            <person name="Deakin W.J."/>
            <person name="Raasch C."/>
            <person name="Liesegang H."/>
            <person name="Broughton W.J."/>
        </authorList>
    </citation>
    <scope>NUCLEOTIDE SEQUENCE [LARGE SCALE GENOMIC DNA]</scope>
    <source>
        <strain evidence="2">NBRC 101917 / NGR234</strain>
    </source>
</reference>
<keyword evidence="2" id="KW-1185">Reference proteome</keyword>
<dbReference type="KEGG" id="rhi:NGR_b01430"/>
<dbReference type="AlphaFoldDB" id="C3KN36"/>
<gene>
    <name evidence="1" type="ordered locus">NGR_b01430</name>
</gene>
<protein>
    <submittedName>
        <fullName evidence="1">Uncharacterized protein</fullName>
    </submittedName>
</protein>
<reference evidence="1 2" key="2">
    <citation type="journal article" date="2009" name="Appl. Environ. Microbiol.">
        <title>Rhizobium sp. strain NGR234 possesses a remarkable number of secretion systems.</title>
        <authorList>
            <person name="Schmeisser C."/>
            <person name="Liesegang H."/>
            <person name="Krysciak D."/>
            <person name="Bakkou N."/>
            <person name="Le Quere A."/>
            <person name="Wollherr A."/>
            <person name="Heinemeyer I."/>
            <person name="Morgenstern B."/>
            <person name="Pommerening-Roeser A."/>
            <person name="Flores M."/>
            <person name="Palacios R."/>
            <person name="Brenner S."/>
            <person name="Gottschalk G."/>
            <person name="Schmitz R.A."/>
            <person name="Broughton W.J."/>
            <person name="Perret X."/>
            <person name="Strittmatter A.W."/>
            <person name="Streit W.R."/>
        </authorList>
    </citation>
    <scope>NUCLEOTIDE SEQUENCE [LARGE SCALE GENOMIC DNA]</scope>
    <source>
        <strain evidence="2">NBRC 101917 / NGR234</strain>
    </source>
</reference>
<dbReference type="EMBL" id="CP000874">
    <property type="protein sequence ID" value="ACP21609.1"/>
    <property type="molecule type" value="Genomic_DNA"/>
</dbReference>
<proteinExistence type="predicted"/>
<dbReference type="Proteomes" id="UP000001054">
    <property type="component" value="Plasmid pNGR234b"/>
</dbReference>
<geneLocation type="plasmid" evidence="2">
    <name>sym pNGR234b</name>
</geneLocation>
<sequence length="60" mass="6245">MEASAGGLNRGDPTADRDDNVYIADLWGAAWGIGGRPAQTEQLAGGSRSRFPLRLSAAPC</sequence>
<keyword evidence="1" id="KW-0614">Plasmid</keyword>
<organism evidence="1 2">
    <name type="scientific">Sinorhizobium fredii (strain NBRC 101917 / NGR234)</name>
    <dbReference type="NCBI Taxonomy" id="394"/>
    <lineage>
        <taxon>Bacteria</taxon>
        <taxon>Pseudomonadati</taxon>
        <taxon>Pseudomonadota</taxon>
        <taxon>Alphaproteobacteria</taxon>
        <taxon>Hyphomicrobiales</taxon>
        <taxon>Rhizobiaceae</taxon>
        <taxon>Sinorhizobium/Ensifer group</taxon>
        <taxon>Sinorhizobium</taxon>
    </lineage>
</organism>
<dbReference type="HOGENOM" id="CLU_2938599_0_0_5"/>
<evidence type="ECO:0000313" key="2">
    <source>
        <dbReference type="Proteomes" id="UP000001054"/>
    </source>
</evidence>
<accession>C3KN36</accession>